<feature type="modified residue" description="4-aspartylphosphate" evidence="1">
    <location>
        <position position="58"/>
    </location>
</feature>
<dbReference type="SMART" id="SM00448">
    <property type="entry name" value="REC"/>
    <property type="match status" value="1"/>
</dbReference>
<keyword evidence="1" id="KW-0597">Phosphoprotein</keyword>
<dbReference type="PROSITE" id="PS50110">
    <property type="entry name" value="RESPONSE_REGULATORY"/>
    <property type="match status" value="1"/>
</dbReference>
<evidence type="ECO:0000256" key="1">
    <source>
        <dbReference type="PROSITE-ProRule" id="PRU00169"/>
    </source>
</evidence>
<keyword evidence="5" id="KW-1185">Reference proteome</keyword>
<evidence type="ECO:0000313" key="4">
    <source>
        <dbReference type="EMBL" id="PSC05728.1"/>
    </source>
</evidence>
<dbReference type="InterPro" id="IPR035919">
    <property type="entry name" value="EAL_sf"/>
</dbReference>
<dbReference type="SUPFAM" id="SSF141868">
    <property type="entry name" value="EAL domain-like"/>
    <property type="match status" value="1"/>
</dbReference>
<dbReference type="Proteomes" id="UP000239772">
    <property type="component" value="Unassembled WGS sequence"/>
</dbReference>
<dbReference type="Gene3D" id="3.40.50.2300">
    <property type="match status" value="1"/>
</dbReference>
<dbReference type="PANTHER" id="PTHR33121:SF70">
    <property type="entry name" value="SIGNALING PROTEIN YKOW"/>
    <property type="match status" value="1"/>
</dbReference>
<protein>
    <submittedName>
        <fullName evidence="4">Diguanylate phosphodiesterase</fullName>
    </submittedName>
</protein>
<dbReference type="RefSeq" id="WP_106335971.1">
    <property type="nucleotide sequence ID" value="NZ_PVZS01000006.1"/>
</dbReference>
<dbReference type="GO" id="GO:0000160">
    <property type="term" value="P:phosphorelay signal transduction system"/>
    <property type="evidence" value="ECO:0007669"/>
    <property type="project" value="InterPro"/>
</dbReference>
<dbReference type="Pfam" id="PF00072">
    <property type="entry name" value="Response_reg"/>
    <property type="match status" value="1"/>
</dbReference>
<gene>
    <name evidence="4" type="ORF">SLNSH_07040</name>
</gene>
<evidence type="ECO:0000259" key="2">
    <source>
        <dbReference type="PROSITE" id="PS50110"/>
    </source>
</evidence>
<dbReference type="InterPro" id="IPR011006">
    <property type="entry name" value="CheY-like_superfamily"/>
</dbReference>
<dbReference type="CDD" id="cd01948">
    <property type="entry name" value="EAL"/>
    <property type="match status" value="1"/>
</dbReference>
<dbReference type="InterPro" id="IPR050706">
    <property type="entry name" value="Cyclic-di-GMP_PDE-like"/>
</dbReference>
<reference evidence="5" key="1">
    <citation type="submission" date="2018-03" db="EMBL/GenBank/DDBJ databases">
        <authorList>
            <person name="Sun L."/>
            <person name="Liu H."/>
            <person name="Chen W."/>
            <person name="Huang K."/>
            <person name="Liu W."/>
            <person name="Gao X."/>
        </authorList>
    </citation>
    <scope>NUCLEOTIDE SEQUENCE [LARGE SCALE GENOMIC DNA]</scope>
    <source>
        <strain evidence="5">SH9</strain>
    </source>
</reference>
<dbReference type="AlphaFoldDB" id="A0A2T1HVT2"/>
<sequence length="412" mass="44348">MSSPEARRRALIIDDDAMQRLLIGSVARMAGYEADTVATISEAVGAMRQRAYDIVAVDLSLGDQDGVEAIRLVAETGQKPALLVISGLDDRIRDGALRFGQSVGLPAFGSVRKPVDVAQLRVLLQGDLPAPLSLAANRASATLTREALAEALASGEIKPHYQPKVDLASGRITGVEALARWTSPIHGLLSPGAFVPFAEQEGLSSELTDAILRQAVRDAGVWATAHPNVSVAVNVTAGALLDLDFPDRVEETLAEAGLSPSLLTVEVTESVALGDDPRVGDVLTRLRIKGVELSLDDFGTGYASLSSLLRMPFSELKIDRTFIQAADQDEYAWKIVRATLSLAREFGMKTVAEGIETETVAERLRQARCDVGQGYLFARPKPLPMLLDRLERAPTATALPHKVLPDPHFRRH</sequence>
<dbReference type="SUPFAM" id="SSF52172">
    <property type="entry name" value="CheY-like"/>
    <property type="match status" value="1"/>
</dbReference>
<dbReference type="EMBL" id="PVZS01000006">
    <property type="protein sequence ID" value="PSC05728.1"/>
    <property type="molecule type" value="Genomic_DNA"/>
</dbReference>
<comment type="caution">
    <text evidence="4">The sequence shown here is derived from an EMBL/GenBank/DDBJ whole genome shotgun (WGS) entry which is preliminary data.</text>
</comment>
<evidence type="ECO:0000259" key="3">
    <source>
        <dbReference type="PROSITE" id="PS50883"/>
    </source>
</evidence>
<feature type="domain" description="Response regulatory" evidence="2">
    <location>
        <begin position="9"/>
        <end position="128"/>
    </location>
</feature>
<dbReference type="Pfam" id="PF00563">
    <property type="entry name" value="EAL"/>
    <property type="match status" value="1"/>
</dbReference>
<dbReference type="PANTHER" id="PTHR33121">
    <property type="entry name" value="CYCLIC DI-GMP PHOSPHODIESTERASE PDEF"/>
    <property type="match status" value="1"/>
</dbReference>
<dbReference type="InterPro" id="IPR001789">
    <property type="entry name" value="Sig_transdc_resp-reg_receiver"/>
</dbReference>
<dbReference type="PROSITE" id="PS50883">
    <property type="entry name" value="EAL"/>
    <property type="match status" value="1"/>
</dbReference>
<evidence type="ECO:0000313" key="5">
    <source>
        <dbReference type="Proteomes" id="UP000239772"/>
    </source>
</evidence>
<dbReference type="SMART" id="SM00052">
    <property type="entry name" value="EAL"/>
    <property type="match status" value="1"/>
</dbReference>
<dbReference type="GO" id="GO:0071111">
    <property type="term" value="F:cyclic-guanylate-specific phosphodiesterase activity"/>
    <property type="evidence" value="ECO:0007669"/>
    <property type="project" value="InterPro"/>
</dbReference>
<name>A0A2T1HVT2_9HYPH</name>
<proteinExistence type="predicted"/>
<accession>A0A2T1HVT2</accession>
<feature type="domain" description="EAL" evidence="3">
    <location>
        <begin position="141"/>
        <end position="394"/>
    </location>
</feature>
<dbReference type="OrthoDB" id="9814202at2"/>
<organism evidence="4 5">
    <name type="scientific">Alsobacter soli</name>
    <dbReference type="NCBI Taxonomy" id="2109933"/>
    <lineage>
        <taxon>Bacteria</taxon>
        <taxon>Pseudomonadati</taxon>
        <taxon>Pseudomonadota</taxon>
        <taxon>Alphaproteobacteria</taxon>
        <taxon>Hyphomicrobiales</taxon>
        <taxon>Alsobacteraceae</taxon>
        <taxon>Alsobacter</taxon>
    </lineage>
</organism>
<dbReference type="InterPro" id="IPR001633">
    <property type="entry name" value="EAL_dom"/>
</dbReference>
<dbReference type="Gene3D" id="3.20.20.450">
    <property type="entry name" value="EAL domain"/>
    <property type="match status" value="1"/>
</dbReference>